<keyword evidence="4" id="KW-1003">Cell membrane</keyword>
<dbReference type="CDD" id="cd00082">
    <property type="entry name" value="HisKA"/>
    <property type="match status" value="1"/>
</dbReference>
<dbReference type="PROSITE" id="PS50109">
    <property type="entry name" value="HIS_KIN"/>
    <property type="match status" value="1"/>
</dbReference>
<dbReference type="Gene3D" id="6.10.340.10">
    <property type="match status" value="1"/>
</dbReference>
<dbReference type="InterPro" id="IPR036097">
    <property type="entry name" value="HisK_dim/P_sf"/>
</dbReference>
<feature type="transmembrane region" description="Helical" evidence="14">
    <location>
        <begin position="12"/>
        <end position="35"/>
    </location>
</feature>
<dbReference type="InterPro" id="IPR003660">
    <property type="entry name" value="HAMP_dom"/>
</dbReference>
<dbReference type="STRING" id="458817.Shal_0337"/>
<feature type="transmembrane region" description="Helical" evidence="14">
    <location>
        <begin position="165"/>
        <end position="186"/>
    </location>
</feature>
<dbReference type="KEGG" id="shl:Shal_0337"/>
<dbReference type="Proteomes" id="UP000001317">
    <property type="component" value="Chromosome"/>
</dbReference>
<gene>
    <name evidence="17" type="ordered locus">Shal_0337</name>
</gene>
<dbReference type="InterPro" id="IPR004358">
    <property type="entry name" value="Sig_transdc_His_kin-like_C"/>
</dbReference>
<dbReference type="SUPFAM" id="SSF158472">
    <property type="entry name" value="HAMP domain-like"/>
    <property type="match status" value="1"/>
</dbReference>
<keyword evidence="18" id="KW-1185">Reference proteome</keyword>
<evidence type="ECO:0000256" key="3">
    <source>
        <dbReference type="ARBA" id="ARBA00012438"/>
    </source>
</evidence>
<dbReference type="Gene3D" id="1.10.287.130">
    <property type="match status" value="1"/>
</dbReference>
<dbReference type="PANTHER" id="PTHR45528:SF1">
    <property type="entry name" value="SENSOR HISTIDINE KINASE CPXA"/>
    <property type="match status" value="1"/>
</dbReference>
<dbReference type="InterPro" id="IPR038515">
    <property type="entry name" value="CpxA_peri_sf"/>
</dbReference>
<evidence type="ECO:0000259" key="16">
    <source>
        <dbReference type="PROSITE" id="PS50885"/>
    </source>
</evidence>
<dbReference type="PANTHER" id="PTHR45528">
    <property type="entry name" value="SENSOR HISTIDINE KINASE CPXA"/>
    <property type="match status" value="1"/>
</dbReference>
<dbReference type="RefSeq" id="WP_012275468.1">
    <property type="nucleotide sequence ID" value="NC_010334.1"/>
</dbReference>
<protein>
    <recommendedName>
        <fullName evidence="3">histidine kinase</fullName>
        <ecNumber evidence="3">2.7.13.3</ecNumber>
    </recommendedName>
</protein>
<reference evidence="17" key="1">
    <citation type="submission" date="2008-01" db="EMBL/GenBank/DDBJ databases">
        <title>Complete sequence of Shewanella halifaxensis HAW-EB4.</title>
        <authorList>
            <consortium name="US DOE Joint Genome Institute"/>
            <person name="Copeland A."/>
            <person name="Lucas S."/>
            <person name="Lapidus A."/>
            <person name="Glavina del Rio T."/>
            <person name="Dalin E."/>
            <person name="Tice H."/>
            <person name="Bruce D."/>
            <person name="Goodwin L."/>
            <person name="Pitluck S."/>
            <person name="Sims D."/>
            <person name="Brettin T."/>
            <person name="Detter J.C."/>
            <person name="Han C."/>
            <person name="Kuske C.R."/>
            <person name="Schmutz J."/>
            <person name="Larimer F."/>
            <person name="Land M."/>
            <person name="Hauser L."/>
            <person name="Kyrpides N."/>
            <person name="Kim E."/>
            <person name="Zhao J.-S."/>
            <person name="Richardson P."/>
        </authorList>
    </citation>
    <scope>NUCLEOTIDE SEQUENCE [LARGE SCALE GENOMIC DNA]</scope>
    <source>
        <strain evidence="17">HAW-EB4</strain>
    </source>
</reference>
<dbReference type="Pfam" id="PF02518">
    <property type="entry name" value="HATPase_c"/>
    <property type="match status" value="1"/>
</dbReference>
<sequence>MQLRKNPNNIFVKLLLGFWLCSSLIITLVGLLPLLQQNHDQSELPPQLKHLLETVSQKIINNPQVLNNDKMKRWDRFKEFNGRPIRIYLVDENANVLNTHKPSRTLRRFMLIADEAGKPIKQQFRNELMFGPYSFHVEGKEYSLYGRIPEHHSRPWFFFFSDNKILTLSIAILLSGLLCGLFAWHLGKPLRSLKRSADALAGGDLSSRVDMATALRNDEIGQLAQAFNSMADSVEDMVNSQQRLISDISHELRTPLTRLKLSLALSRKKGQETAETERIEYEADQLEQMIAELLELSRVKLNANETKRNLELSETLSQVLDDADFEAQQQQKQLHIDIDESIVAPLYPRPLCRAVENLLRNAIRYANSQVSIQAIATASNIQIEIIDDGPGIADETDLEAIFEPFYRPQSARDRESGGWGLGLAIARAAIQAHQGKITAENNQHSGLKITINLPIQ</sequence>
<dbReference type="CDD" id="cd06225">
    <property type="entry name" value="HAMP"/>
    <property type="match status" value="1"/>
</dbReference>
<keyword evidence="13 14" id="KW-0472">Membrane</keyword>
<evidence type="ECO:0000256" key="6">
    <source>
        <dbReference type="ARBA" id="ARBA00022679"/>
    </source>
</evidence>
<evidence type="ECO:0000256" key="10">
    <source>
        <dbReference type="ARBA" id="ARBA00022840"/>
    </source>
</evidence>
<dbReference type="Gene3D" id="3.30.450.210">
    <property type="entry name" value="Two-component sensor protein CpxA, periplasmic domain"/>
    <property type="match status" value="1"/>
</dbReference>
<evidence type="ECO:0000256" key="2">
    <source>
        <dbReference type="ARBA" id="ARBA00004651"/>
    </source>
</evidence>
<dbReference type="EMBL" id="CP000931">
    <property type="protein sequence ID" value="ABZ74913.1"/>
    <property type="molecule type" value="Genomic_DNA"/>
</dbReference>
<dbReference type="SMART" id="SM00387">
    <property type="entry name" value="HATPase_c"/>
    <property type="match status" value="1"/>
</dbReference>
<name>B0TPP2_SHEHH</name>
<keyword evidence="11 14" id="KW-1133">Transmembrane helix</keyword>
<evidence type="ECO:0000259" key="15">
    <source>
        <dbReference type="PROSITE" id="PS50109"/>
    </source>
</evidence>
<dbReference type="FunFam" id="3.30.565.10:FF:000011">
    <property type="entry name" value="Sensor histidine kinase CpxA"/>
    <property type="match status" value="1"/>
</dbReference>
<dbReference type="PROSITE" id="PS50885">
    <property type="entry name" value="HAMP"/>
    <property type="match status" value="1"/>
</dbReference>
<evidence type="ECO:0000256" key="8">
    <source>
        <dbReference type="ARBA" id="ARBA00022741"/>
    </source>
</evidence>
<evidence type="ECO:0000256" key="12">
    <source>
        <dbReference type="ARBA" id="ARBA00023012"/>
    </source>
</evidence>
<keyword evidence="8" id="KW-0547">Nucleotide-binding</keyword>
<evidence type="ECO:0000256" key="9">
    <source>
        <dbReference type="ARBA" id="ARBA00022777"/>
    </source>
</evidence>
<comment type="subcellular location">
    <subcellularLocation>
        <location evidence="2">Cell membrane</location>
        <topology evidence="2">Multi-pass membrane protein</topology>
    </subcellularLocation>
</comment>
<evidence type="ECO:0000256" key="13">
    <source>
        <dbReference type="ARBA" id="ARBA00023136"/>
    </source>
</evidence>
<keyword evidence="9 17" id="KW-0418">Kinase</keyword>
<evidence type="ECO:0000256" key="1">
    <source>
        <dbReference type="ARBA" id="ARBA00000085"/>
    </source>
</evidence>
<dbReference type="Gene3D" id="3.30.565.10">
    <property type="entry name" value="Histidine kinase-like ATPase, C-terminal domain"/>
    <property type="match status" value="1"/>
</dbReference>
<dbReference type="SMART" id="SM00388">
    <property type="entry name" value="HisKA"/>
    <property type="match status" value="1"/>
</dbReference>
<dbReference type="InterPro" id="IPR036890">
    <property type="entry name" value="HATPase_C_sf"/>
</dbReference>
<keyword evidence="10" id="KW-0067">ATP-binding</keyword>
<evidence type="ECO:0000256" key="11">
    <source>
        <dbReference type="ARBA" id="ARBA00022989"/>
    </source>
</evidence>
<evidence type="ECO:0000256" key="5">
    <source>
        <dbReference type="ARBA" id="ARBA00022553"/>
    </source>
</evidence>
<keyword evidence="5" id="KW-0597">Phosphoprotein</keyword>
<dbReference type="GO" id="GO:0000155">
    <property type="term" value="F:phosphorelay sensor kinase activity"/>
    <property type="evidence" value="ECO:0007669"/>
    <property type="project" value="InterPro"/>
</dbReference>
<dbReference type="SUPFAM" id="SSF55874">
    <property type="entry name" value="ATPase domain of HSP90 chaperone/DNA topoisomerase II/histidine kinase"/>
    <property type="match status" value="1"/>
</dbReference>
<evidence type="ECO:0000256" key="4">
    <source>
        <dbReference type="ARBA" id="ARBA00022475"/>
    </source>
</evidence>
<dbReference type="InterPro" id="IPR050398">
    <property type="entry name" value="HssS/ArlS-like"/>
</dbReference>
<dbReference type="eggNOG" id="COG2205">
    <property type="taxonomic scope" value="Bacteria"/>
</dbReference>
<dbReference type="GO" id="GO:0005886">
    <property type="term" value="C:plasma membrane"/>
    <property type="evidence" value="ECO:0007669"/>
    <property type="project" value="UniProtKB-SubCell"/>
</dbReference>
<dbReference type="AlphaFoldDB" id="B0TPP2"/>
<organism evidence="17 18">
    <name type="scientific">Shewanella halifaxensis (strain HAW-EB4)</name>
    <dbReference type="NCBI Taxonomy" id="458817"/>
    <lineage>
        <taxon>Bacteria</taxon>
        <taxon>Pseudomonadati</taxon>
        <taxon>Pseudomonadota</taxon>
        <taxon>Gammaproteobacteria</taxon>
        <taxon>Alteromonadales</taxon>
        <taxon>Shewanellaceae</taxon>
        <taxon>Shewanella</taxon>
    </lineage>
</organism>
<dbReference type="OrthoDB" id="9804645at2"/>
<dbReference type="Pfam" id="PF00672">
    <property type="entry name" value="HAMP"/>
    <property type="match status" value="1"/>
</dbReference>
<keyword evidence="7 14" id="KW-0812">Transmembrane</keyword>
<evidence type="ECO:0000313" key="18">
    <source>
        <dbReference type="Proteomes" id="UP000001317"/>
    </source>
</evidence>
<keyword evidence="12" id="KW-0902">Two-component regulatory system</keyword>
<dbReference type="SMART" id="SM00304">
    <property type="entry name" value="HAMP"/>
    <property type="match status" value="1"/>
</dbReference>
<keyword evidence="6" id="KW-0808">Transferase</keyword>
<proteinExistence type="predicted"/>
<dbReference type="GO" id="GO:0005524">
    <property type="term" value="F:ATP binding"/>
    <property type="evidence" value="ECO:0007669"/>
    <property type="project" value="UniProtKB-KW"/>
</dbReference>
<dbReference type="InterPro" id="IPR003594">
    <property type="entry name" value="HATPase_dom"/>
</dbReference>
<dbReference type="SUPFAM" id="SSF47384">
    <property type="entry name" value="Homodimeric domain of signal transducing histidine kinase"/>
    <property type="match status" value="1"/>
</dbReference>
<accession>B0TPP2</accession>
<dbReference type="PRINTS" id="PR00344">
    <property type="entry name" value="BCTRLSENSOR"/>
</dbReference>
<feature type="domain" description="HAMP" evidence="16">
    <location>
        <begin position="184"/>
        <end position="239"/>
    </location>
</feature>
<dbReference type="HOGENOM" id="CLU_000445_89_27_6"/>
<evidence type="ECO:0000313" key="17">
    <source>
        <dbReference type="EMBL" id="ABZ74913.1"/>
    </source>
</evidence>
<feature type="domain" description="Histidine kinase" evidence="15">
    <location>
        <begin position="247"/>
        <end position="456"/>
    </location>
</feature>
<dbReference type="eggNOG" id="COG2770">
    <property type="taxonomic scope" value="Bacteria"/>
</dbReference>
<dbReference type="InterPro" id="IPR005467">
    <property type="entry name" value="His_kinase_dom"/>
</dbReference>
<comment type="catalytic activity">
    <reaction evidence="1">
        <text>ATP + protein L-histidine = ADP + protein N-phospho-L-histidine.</text>
        <dbReference type="EC" id="2.7.13.3"/>
    </reaction>
</comment>
<dbReference type="EC" id="2.7.13.3" evidence="3"/>
<dbReference type="InterPro" id="IPR003661">
    <property type="entry name" value="HisK_dim/P_dom"/>
</dbReference>
<evidence type="ECO:0000256" key="7">
    <source>
        <dbReference type="ARBA" id="ARBA00022692"/>
    </source>
</evidence>
<dbReference type="Pfam" id="PF00512">
    <property type="entry name" value="HisKA"/>
    <property type="match status" value="1"/>
</dbReference>
<evidence type="ECO:0000256" key="14">
    <source>
        <dbReference type="SAM" id="Phobius"/>
    </source>
</evidence>